<name>A0AAE7EAM4_9BACT</name>
<dbReference type="Proteomes" id="UP000509722">
    <property type="component" value="Chromosome"/>
</dbReference>
<organism evidence="1 2">
    <name type="scientific">Campylobacter ureolyticus</name>
    <dbReference type="NCBI Taxonomy" id="827"/>
    <lineage>
        <taxon>Bacteria</taxon>
        <taxon>Pseudomonadati</taxon>
        <taxon>Campylobacterota</taxon>
        <taxon>Epsilonproteobacteria</taxon>
        <taxon>Campylobacterales</taxon>
        <taxon>Campylobacteraceae</taxon>
        <taxon>Campylobacter</taxon>
    </lineage>
</organism>
<accession>A0AAE7EAM4</accession>
<reference evidence="1 2" key="1">
    <citation type="submission" date="2020-05" db="EMBL/GenBank/DDBJ databases">
        <title>Complete genome sequencing of Campylobacter and Arcobacter type strains.</title>
        <authorList>
            <person name="Miller W.G."/>
            <person name="Yee E."/>
        </authorList>
    </citation>
    <scope>NUCLEOTIDE SEQUENCE [LARGE SCALE GENOMIC DNA]</scope>
    <source>
        <strain evidence="1 2">LMG 6451</strain>
    </source>
</reference>
<dbReference type="AlphaFoldDB" id="A0AAE7EAM4"/>
<gene>
    <name evidence="1" type="ORF">CURT_1225</name>
</gene>
<evidence type="ECO:0000313" key="2">
    <source>
        <dbReference type="Proteomes" id="UP000509722"/>
    </source>
</evidence>
<protein>
    <submittedName>
        <fullName evidence="1">Uncharacterized protein</fullName>
    </submittedName>
</protein>
<evidence type="ECO:0000313" key="1">
    <source>
        <dbReference type="EMBL" id="QKF84689.1"/>
    </source>
</evidence>
<proteinExistence type="predicted"/>
<sequence>MLIYCPFILLSIVRNKSIKNCFSLGFLIIKNRYGNVYIPIFSKKNKDNLRNYFLEVLGIDIEKKINYLMIKTF</sequence>
<dbReference type="EMBL" id="CP053832">
    <property type="protein sequence ID" value="QKF84689.1"/>
    <property type="molecule type" value="Genomic_DNA"/>
</dbReference>